<dbReference type="AlphaFoldDB" id="A0A9P1FM99"/>
<evidence type="ECO:0000259" key="6">
    <source>
        <dbReference type="PROSITE" id="PS51296"/>
    </source>
</evidence>
<name>A0A9P1FM99_9DINO</name>
<gene>
    <name evidence="7" type="ORF">C1SCF055_LOCUS8918</name>
</gene>
<dbReference type="SUPFAM" id="SSF50022">
    <property type="entry name" value="ISP domain"/>
    <property type="match status" value="1"/>
</dbReference>
<organism evidence="7">
    <name type="scientific">Cladocopium goreaui</name>
    <dbReference type="NCBI Taxonomy" id="2562237"/>
    <lineage>
        <taxon>Eukaryota</taxon>
        <taxon>Sar</taxon>
        <taxon>Alveolata</taxon>
        <taxon>Dinophyceae</taxon>
        <taxon>Suessiales</taxon>
        <taxon>Symbiodiniaceae</taxon>
        <taxon>Cladocopium</taxon>
    </lineage>
</organism>
<sequence>MAAMAAMAPILDPDPSYCWVPTEIQRCSDLVDGQKWIESFEAMLKDESKETPAGARPRRSLRSTLSDGDAPHFWSSATVADAVTTRGRNEVLRKMHTPPARKVVLPNKQEVLFWFNIGPARENRDRVYVTEANCPHQGVCLLSGELKDIEDLAGPAAASAGRRGMVRCPRHNKTFDLASGESLGALNCEVLQTFPSRFQDGRFYVRVPTDQLISAQEQETDSTDVEMKDATMEPELKRPRFDQLPTPTRKHGRSLCRHTTLG</sequence>
<dbReference type="InterPro" id="IPR017941">
    <property type="entry name" value="Rieske_2Fe-2S"/>
</dbReference>
<evidence type="ECO:0000256" key="3">
    <source>
        <dbReference type="ARBA" id="ARBA00023004"/>
    </source>
</evidence>
<evidence type="ECO:0000256" key="4">
    <source>
        <dbReference type="ARBA" id="ARBA00023014"/>
    </source>
</evidence>
<protein>
    <submittedName>
        <fullName evidence="9">6-pyruvoyltetrahydropterin synthase</fullName>
    </submittedName>
</protein>
<evidence type="ECO:0000256" key="2">
    <source>
        <dbReference type="ARBA" id="ARBA00022723"/>
    </source>
</evidence>
<comment type="caution">
    <text evidence="7">The sequence shown here is derived from an EMBL/GenBank/DDBJ whole genome shotgun (WGS) entry which is preliminary data.</text>
</comment>
<dbReference type="Pfam" id="PF00355">
    <property type="entry name" value="Rieske"/>
    <property type="match status" value="1"/>
</dbReference>
<keyword evidence="10" id="KW-1185">Reference proteome</keyword>
<keyword evidence="4" id="KW-0411">Iron-sulfur</keyword>
<dbReference type="InterPro" id="IPR036922">
    <property type="entry name" value="Rieske_2Fe-2S_sf"/>
</dbReference>
<reference evidence="7" key="1">
    <citation type="submission" date="2022-10" db="EMBL/GenBank/DDBJ databases">
        <authorList>
            <person name="Chen Y."/>
            <person name="Dougan E. K."/>
            <person name="Chan C."/>
            <person name="Rhodes N."/>
            <person name="Thang M."/>
        </authorList>
    </citation>
    <scope>NUCLEOTIDE SEQUENCE</scope>
</reference>
<dbReference type="GO" id="GO:0046872">
    <property type="term" value="F:metal ion binding"/>
    <property type="evidence" value="ECO:0007669"/>
    <property type="project" value="UniProtKB-KW"/>
</dbReference>
<evidence type="ECO:0000256" key="5">
    <source>
        <dbReference type="SAM" id="MobiDB-lite"/>
    </source>
</evidence>
<proteinExistence type="predicted"/>
<feature type="region of interest" description="Disordered" evidence="5">
    <location>
        <begin position="214"/>
        <end position="262"/>
    </location>
</feature>
<evidence type="ECO:0000313" key="7">
    <source>
        <dbReference type="EMBL" id="CAI3981096.1"/>
    </source>
</evidence>
<dbReference type="EMBL" id="CAMXCT020000610">
    <property type="protein sequence ID" value="CAL1134471.1"/>
    <property type="molecule type" value="Genomic_DNA"/>
</dbReference>
<evidence type="ECO:0000256" key="1">
    <source>
        <dbReference type="ARBA" id="ARBA00022714"/>
    </source>
</evidence>
<dbReference type="GO" id="GO:0051537">
    <property type="term" value="F:2 iron, 2 sulfur cluster binding"/>
    <property type="evidence" value="ECO:0007669"/>
    <property type="project" value="UniProtKB-KW"/>
</dbReference>
<feature type="domain" description="Rieske" evidence="6">
    <location>
        <begin position="97"/>
        <end position="205"/>
    </location>
</feature>
<dbReference type="Proteomes" id="UP001152797">
    <property type="component" value="Unassembled WGS sequence"/>
</dbReference>
<dbReference type="Gene3D" id="2.102.10.10">
    <property type="entry name" value="Rieske [2Fe-2S] iron-sulphur domain"/>
    <property type="match status" value="1"/>
</dbReference>
<dbReference type="OrthoDB" id="426882at2759"/>
<dbReference type="PROSITE" id="PS51296">
    <property type="entry name" value="RIESKE"/>
    <property type="match status" value="1"/>
</dbReference>
<keyword evidence="1" id="KW-0001">2Fe-2S</keyword>
<feature type="region of interest" description="Disordered" evidence="5">
    <location>
        <begin position="47"/>
        <end position="67"/>
    </location>
</feature>
<keyword evidence="3" id="KW-0408">Iron</keyword>
<evidence type="ECO:0000313" key="10">
    <source>
        <dbReference type="Proteomes" id="UP001152797"/>
    </source>
</evidence>
<reference evidence="8" key="2">
    <citation type="submission" date="2024-04" db="EMBL/GenBank/DDBJ databases">
        <authorList>
            <person name="Chen Y."/>
            <person name="Shah S."/>
            <person name="Dougan E. K."/>
            <person name="Thang M."/>
            <person name="Chan C."/>
        </authorList>
    </citation>
    <scope>NUCLEOTIDE SEQUENCE [LARGE SCALE GENOMIC DNA]</scope>
</reference>
<dbReference type="EMBL" id="CAMXCT030000610">
    <property type="protein sequence ID" value="CAL4768408.1"/>
    <property type="molecule type" value="Genomic_DNA"/>
</dbReference>
<feature type="compositionally biased region" description="Basic and acidic residues" evidence="5">
    <location>
        <begin position="225"/>
        <end position="241"/>
    </location>
</feature>
<accession>A0A9P1FM99</accession>
<dbReference type="EMBL" id="CAMXCT010000610">
    <property type="protein sequence ID" value="CAI3981096.1"/>
    <property type="molecule type" value="Genomic_DNA"/>
</dbReference>
<evidence type="ECO:0000313" key="8">
    <source>
        <dbReference type="EMBL" id="CAL1134471.1"/>
    </source>
</evidence>
<evidence type="ECO:0000313" key="9">
    <source>
        <dbReference type="EMBL" id="CAL4768408.1"/>
    </source>
</evidence>
<keyword evidence="2" id="KW-0479">Metal-binding</keyword>